<dbReference type="PANTHER" id="PTHR12629">
    <property type="entry name" value="DIPHOSPHOINOSITOL POLYPHOSPHATE PHOSPHOHYDROLASE"/>
    <property type="match status" value="1"/>
</dbReference>
<accession>A0ABZ0HY38</accession>
<dbReference type="CDD" id="cd04666">
    <property type="entry name" value="NUDIX_DIPP2_like_Nudt4"/>
    <property type="match status" value="1"/>
</dbReference>
<dbReference type="InterPro" id="IPR000086">
    <property type="entry name" value="NUDIX_hydrolase_dom"/>
</dbReference>
<organism evidence="6 7">
    <name type="scientific">Methylocapsa polymorpha</name>
    <dbReference type="NCBI Taxonomy" id="3080828"/>
    <lineage>
        <taxon>Bacteria</taxon>
        <taxon>Pseudomonadati</taxon>
        <taxon>Pseudomonadota</taxon>
        <taxon>Alphaproteobacteria</taxon>
        <taxon>Hyphomicrobiales</taxon>
        <taxon>Beijerinckiaceae</taxon>
        <taxon>Methylocapsa</taxon>
    </lineage>
</organism>
<evidence type="ECO:0000313" key="7">
    <source>
        <dbReference type="Proteomes" id="UP001626536"/>
    </source>
</evidence>
<keyword evidence="2" id="KW-0479">Metal-binding</keyword>
<name>A0ABZ0HY38_9HYPH</name>
<dbReference type="SUPFAM" id="SSF55811">
    <property type="entry name" value="Nudix"/>
    <property type="match status" value="1"/>
</dbReference>
<evidence type="ECO:0000256" key="4">
    <source>
        <dbReference type="ARBA" id="ARBA00022842"/>
    </source>
</evidence>
<comment type="cofactor">
    <cofactor evidence="1">
        <name>Mg(2+)</name>
        <dbReference type="ChEBI" id="CHEBI:18420"/>
    </cofactor>
</comment>
<feature type="domain" description="Nudix hydrolase" evidence="5">
    <location>
        <begin position="1"/>
        <end position="127"/>
    </location>
</feature>
<keyword evidence="3 6" id="KW-0378">Hydrolase</keyword>
<evidence type="ECO:0000256" key="2">
    <source>
        <dbReference type="ARBA" id="ARBA00022723"/>
    </source>
</evidence>
<dbReference type="GO" id="GO:0016787">
    <property type="term" value="F:hydrolase activity"/>
    <property type="evidence" value="ECO:0007669"/>
    <property type="project" value="UniProtKB-KW"/>
</dbReference>
<geneLocation type="plasmid" evidence="6 7">
    <name>pRX1</name>
</geneLocation>
<gene>
    <name evidence="6" type="ORF">RZS28_19145</name>
</gene>
<proteinExistence type="predicted"/>
<dbReference type="Pfam" id="PF00293">
    <property type="entry name" value="NUDIX"/>
    <property type="match status" value="1"/>
</dbReference>
<protein>
    <submittedName>
        <fullName evidence="6">NUDIX hydrolase</fullName>
    </submittedName>
</protein>
<dbReference type="Proteomes" id="UP001626536">
    <property type="component" value="Plasmid pRX1"/>
</dbReference>
<dbReference type="InterPro" id="IPR047198">
    <property type="entry name" value="DDP-like_NUDIX"/>
</dbReference>
<keyword evidence="6" id="KW-0614">Plasmid</keyword>
<dbReference type="InterPro" id="IPR015797">
    <property type="entry name" value="NUDIX_hydrolase-like_dom_sf"/>
</dbReference>
<sequence>MPYRLTKSGAPEILLVTTRQTKRWIIPKGWPIKGLTPAKSAAREAFEEAGVWGSIKTKAIGVFSFNKRLDEDGIVIPSEVRVLPLLVKRLSKTWPEAEQRDAQWFEPAAAMSLIEEESLRILISSFFEHLAAGTLASKAPTR</sequence>
<dbReference type="EMBL" id="CP136863">
    <property type="protein sequence ID" value="WOJ91841.1"/>
    <property type="molecule type" value="Genomic_DNA"/>
</dbReference>
<reference evidence="6 7" key="1">
    <citation type="submission" date="2023-10" db="EMBL/GenBank/DDBJ databases">
        <title>Novel methanotroph of the genus Methylocapsa from a subarctic wetland.</title>
        <authorList>
            <person name="Belova S.E."/>
            <person name="Oshkin I.Y."/>
            <person name="Miroshnikov K."/>
            <person name="Dedysh S.N."/>
        </authorList>
    </citation>
    <scope>NUCLEOTIDE SEQUENCE [LARGE SCALE GENOMIC DNA]</scope>
    <source>
        <strain evidence="6 7">RX1</strain>
        <plasmid evidence="6 7">pRX1</plasmid>
    </source>
</reference>
<evidence type="ECO:0000256" key="1">
    <source>
        <dbReference type="ARBA" id="ARBA00001946"/>
    </source>
</evidence>
<dbReference type="Gene3D" id="3.90.79.10">
    <property type="entry name" value="Nucleoside Triphosphate Pyrophosphohydrolase"/>
    <property type="match status" value="1"/>
</dbReference>
<keyword evidence="4" id="KW-0460">Magnesium</keyword>
<dbReference type="RefSeq" id="WP_318655271.1">
    <property type="nucleotide sequence ID" value="NZ_CP136863.1"/>
</dbReference>
<evidence type="ECO:0000259" key="5">
    <source>
        <dbReference type="PROSITE" id="PS51462"/>
    </source>
</evidence>
<keyword evidence="7" id="KW-1185">Reference proteome</keyword>
<evidence type="ECO:0000256" key="3">
    <source>
        <dbReference type="ARBA" id="ARBA00022801"/>
    </source>
</evidence>
<dbReference type="PANTHER" id="PTHR12629:SF0">
    <property type="entry name" value="DIPHOSPHOINOSITOL-POLYPHOSPHATE DIPHOSPHATASE"/>
    <property type="match status" value="1"/>
</dbReference>
<dbReference type="PROSITE" id="PS51462">
    <property type="entry name" value="NUDIX"/>
    <property type="match status" value="1"/>
</dbReference>
<evidence type="ECO:0000313" key="6">
    <source>
        <dbReference type="EMBL" id="WOJ91841.1"/>
    </source>
</evidence>